<dbReference type="Proteomes" id="UP000824120">
    <property type="component" value="Chromosome 1"/>
</dbReference>
<dbReference type="EMBL" id="JACXVP010000001">
    <property type="protein sequence ID" value="KAG5628908.1"/>
    <property type="molecule type" value="Genomic_DNA"/>
</dbReference>
<proteinExistence type="predicted"/>
<evidence type="ECO:0000256" key="2">
    <source>
        <dbReference type="SAM" id="Phobius"/>
    </source>
</evidence>
<comment type="caution">
    <text evidence="3">The sequence shown here is derived from an EMBL/GenBank/DDBJ whole genome shotgun (WGS) entry which is preliminary data.</text>
</comment>
<evidence type="ECO:0000313" key="3">
    <source>
        <dbReference type="EMBL" id="KAG5628908.1"/>
    </source>
</evidence>
<keyword evidence="4" id="KW-1185">Reference proteome</keyword>
<reference evidence="3 4" key="1">
    <citation type="submission" date="2020-09" db="EMBL/GenBank/DDBJ databases">
        <title>De no assembly of potato wild relative species, Solanum commersonii.</title>
        <authorList>
            <person name="Cho K."/>
        </authorList>
    </citation>
    <scope>NUCLEOTIDE SEQUENCE [LARGE SCALE GENOMIC DNA]</scope>
    <source>
        <strain evidence="3">LZ3.2</strain>
        <tissue evidence="3">Leaf</tissue>
    </source>
</reference>
<keyword evidence="2" id="KW-0812">Transmembrane</keyword>
<dbReference type="AlphaFoldDB" id="A0A9J6AWR2"/>
<keyword evidence="2" id="KW-0472">Membrane</keyword>
<feature type="transmembrane region" description="Helical" evidence="2">
    <location>
        <begin position="25"/>
        <end position="43"/>
    </location>
</feature>
<organism evidence="3 4">
    <name type="scientific">Solanum commersonii</name>
    <name type="common">Commerson's wild potato</name>
    <name type="synonym">Commerson's nightshade</name>
    <dbReference type="NCBI Taxonomy" id="4109"/>
    <lineage>
        <taxon>Eukaryota</taxon>
        <taxon>Viridiplantae</taxon>
        <taxon>Streptophyta</taxon>
        <taxon>Embryophyta</taxon>
        <taxon>Tracheophyta</taxon>
        <taxon>Spermatophyta</taxon>
        <taxon>Magnoliopsida</taxon>
        <taxon>eudicotyledons</taxon>
        <taxon>Gunneridae</taxon>
        <taxon>Pentapetalae</taxon>
        <taxon>asterids</taxon>
        <taxon>lamiids</taxon>
        <taxon>Solanales</taxon>
        <taxon>Solanaceae</taxon>
        <taxon>Solanoideae</taxon>
        <taxon>Solaneae</taxon>
        <taxon>Solanum</taxon>
    </lineage>
</organism>
<evidence type="ECO:0000313" key="4">
    <source>
        <dbReference type="Proteomes" id="UP000824120"/>
    </source>
</evidence>
<gene>
    <name evidence="3" type="ORF">H5410_000625</name>
</gene>
<sequence>MGDFTNFSPDFPGFSREEEENGGRGRFAVVWNCCVIVCMYYCWKLIGWAGFLLEWAGIGLDWAFKLREG</sequence>
<keyword evidence="2" id="KW-1133">Transmembrane helix</keyword>
<accession>A0A9J6AWR2</accession>
<evidence type="ECO:0000256" key="1">
    <source>
        <dbReference type="SAM" id="MobiDB-lite"/>
    </source>
</evidence>
<protein>
    <submittedName>
        <fullName evidence="3">Uncharacterized protein</fullName>
    </submittedName>
</protein>
<name>A0A9J6AWR2_SOLCO</name>
<feature type="region of interest" description="Disordered" evidence="1">
    <location>
        <begin position="1"/>
        <end position="22"/>
    </location>
</feature>